<dbReference type="EMBL" id="BAABHX010000002">
    <property type="protein sequence ID" value="GAA5089315.1"/>
    <property type="molecule type" value="Genomic_DNA"/>
</dbReference>
<keyword evidence="2" id="KW-1185">Reference proteome</keyword>
<reference evidence="2" key="1">
    <citation type="journal article" date="2019" name="Int. J. Syst. Evol. Microbiol.">
        <title>The Global Catalogue of Microorganisms (GCM) 10K type strain sequencing project: providing services to taxonomists for standard genome sequencing and annotation.</title>
        <authorList>
            <consortium name="The Broad Institute Genomics Platform"/>
            <consortium name="The Broad Institute Genome Sequencing Center for Infectious Disease"/>
            <person name="Wu L."/>
            <person name="Ma J."/>
        </authorList>
    </citation>
    <scope>NUCLEOTIDE SEQUENCE [LARGE SCALE GENOMIC DNA]</scope>
    <source>
        <strain evidence="2">JCM 18019</strain>
    </source>
</reference>
<evidence type="ECO:0000313" key="1">
    <source>
        <dbReference type="EMBL" id="GAA5089315.1"/>
    </source>
</evidence>
<gene>
    <name evidence="1" type="ORF">GCM10023210_13980</name>
</gene>
<accession>A0ABP9M4Z4</accession>
<sequence length="158" mass="18279">MKLSDTATDYIIINAKTNSEWDDCDFAIIQVNQNWKSLLQDRMNIMLSFEKDYSLFSMDYADNSAEFYKDDNEIMPDSATFRDEKQWSFLSISQTELDALSSPENSLTSHELIVKAGGYAVYRSYGKHTGEEFWTAEFSIDEVIQKMQDLELNDTITN</sequence>
<evidence type="ECO:0000313" key="2">
    <source>
        <dbReference type="Proteomes" id="UP001500353"/>
    </source>
</evidence>
<organism evidence="1 2">
    <name type="scientific">Chryseobacterium ginsengisoli</name>
    <dbReference type="NCBI Taxonomy" id="363853"/>
    <lineage>
        <taxon>Bacteria</taxon>
        <taxon>Pseudomonadati</taxon>
        <taxon>Bacteroidota</taxon>
        <taxon>Flavobacteriia</taxon>
        <taxon>Flavobacteriales</taxon>
        <taxon>Weeksellaceae</taxon>
        <taxon>Chryseobacterium group</taxon>
        <taxon>Chryseobacterium</taxon>
    </lineage>
</organism>
<comment type="caution">
    <text evidence="1">The sequence shown here is derived from an EMBL/GenBank/DDBJ whole genome shotgun (WGS) entry which is preliminary data.</text>
</comment>
<dbReference type="Proteomes" id="UP001500353">
    <property type="component" value="Unassembled WGS sequence"/>
</dbReference>
<dbReference type="RefSeq" id="WP_345201515.1">
    <property type="nucleotide sequence ID" value="NZ_BAABHX010000002.1"/>
</dbReference>
<protein>
    <submittedName>
        <fullName evidence="1">Uncharacterized protein</fullName>
    </submittedName>
</protein>
<name>A0ABP9M4Z4_9FLAO</name>
<proteinExistence type="predicted"/>